<evidence type="ECO:0000313" key="1">
    <source>
        <dbReference type="EMBL" id="EAY09921.1"/>
    </source>
</evidence>
<dbReference type="VEuPathDB" id="TrichDB:TVAGG3_0588310"/>
<dbReference type="InParanoid" id="A2EBK4"/>
<dbReference type="Proteomes" id="UP000001542">
    <property type="component" value="Unassembled WGS sequence"/>
</dbReference>
<dbReference type="SMR" id="A2EBK4"/>
<dbReference type="AlphaFoldDB" id="A2EBK4"/>
<evidence type="ECO:0000313" key="2">
    <source>
        <dbReference type="Proteomes" id="UP000001542"/>
    </source>
</evidence>
<evidence type="ECO:0008006" key="3">
    <source>
        <dbReference type="Google" id="ProtNLM"/>
    </source>
</evidence>
<accession>A2EBK4</accession>
<protein>
    <recommendedName>
        <fullName evidence="3">Tubby C-terminal domain-containing protein</fullName>
    </recommendedName>
</protein>
<proteinExistence type="predicted"/>
<organism evidence="1 2">
    <name type="scientific">Trichomonas vaginalis (strain ATCC PRA-98 / G3)</name>
    <dbReference type="NCBI Taxonomy" id="412133"/>
    <lineage>
        <taxon>Eukaryota</taxon>
        <taxon>Metamonada</taxon>
        <taxon>Parabasalia</taxon>
        <taxon>Trichomonadida</taxon>
        <taxon>Trichomonadidae</taxon>
        <taxon>Trichomonas</taxon>
    </lineage>
</organism>
<dbReference type="OrthoDB" id="10663901at2759"/>
<dbReference type="VEuPathDB" id="TrichDB:TVAG_481950"/>
<name>A2EBK4_TRIV3</name>
<gene>
    <name evidence="1" type="ORF">TVAG_481950</name>
</gene>
<dbReference type="KEGG" id="tva:4767852"/>
<dbReference type="RefSeq" id="XP_001322144.1">
    <property type="nucleotide sequence ID" value="XM_001322109.1"/>
</dbReference>
<reference evidence="1" key="2">
    <citation type="journal article" date="2007" name="Science">
        <title>Draft genome sequence of the sexually transmitted pathogen Trichomonas vaginalis.</title>
        <authorList>
            <person name="Carlton J.M."/>
            <person name="Hirt R.P."/>
            <person name="Silva J.C."/>
            <person name="Delcher A.L."/>
            <person name="Schatz M."/>
            <person name="Zhao Q."/>
            <person name="Wortman J.R."/>
            <person name="Bidwell S.L."/>
            <person name="Alsmark U.C.M."/>
            <person name="Besteiro S."/>
            <person name="Sicheritz-Ponten T."/>
            <person name="Noel C.J."/>
            <person name="Dacks J.B."/>
            <person name="Foster P.G."/>
            <person name="Simillion C."/>
            <person name="Van de Peer Y."/>
            <person name="Miranda-Saavedra D."/>
            <person name="Barton G.J."/>
            <person name="Westrop G.D."/>
            <person name="Mueller S."/>
            <person name="Dessi D."/>
            <person name="Fiori P.L."/>
            <person name="Ren Q."/>
            <person name="Paulsen I."/>
            <person name="Zhang H."/>
            <person name="Bastida-Corcuera F.D."/>
            <person name="Simoes-Barbosa A."/>
            <person name="Brown M.T."/>
            <person name="Hayes R.D."/>
            <person name="Mukherjee M."/>
            <person name="Okumura C.Y."/>
            <person name="Schneider R."/>
            <person name="Smith A.J."/>
            <person name="Vanacova S."/>
            <person name="Villalvazo M."/>
            <person name="Haas B.J."/>
            <person name="Pertea M."/>
            <person name="Feldblyum T.V."/>
            <person name="Utterback T.R."/>
            <person name="Shu C.L."/>
            <person name="Osoegawa K."/>
            <person name="de Jong P.J."/>
            <person name="Hrdy I."/>
            <person name="Horvathova L."/>
            <person name="Zubacova Z."/>
            <person name="Dolezal P."/>
            <person name="Malik S.B."/>
            <person name="Logsdon J.M. Jr."/>
            <person name="Henze K."/>
            <person name="Gupta A."/>
            <person name="Wang C.C."/>
            <person name="Dunne R.L."/>
            <person name="Upcroft J.A."/>
            <person name="Upcroft P."/>
            <person name="White O."/>
            <person name="Salzberg S.L."/>
            <person name="Tang P."/>
            <person name="Chiu C.-H."/>
            <person name="Lee Y.-S."/>
            <person name="Embley T.M."/>
            <person name="Coombs G.H."/>
            <person name="Mottram J.C."/>
            <person name="Tachezy J."/>
            <person name="Fraser-Liggett C.M."/>
            <person name="Johnson P.J."/>
        </authorList>
    </citation>
    <scope>NUCLEOTIDE SEQUENCE [LARGE SCALE GENOMIC DNA]</scope>
    <source>
        <strain evidence="1">G3</strain>
    </source>
</reference>
<dbReference type="EMBL" id="DS113347">
    <property type="protein sequence ID" value="EAY09921.1"/>
    <property type="molecule type" value="Genomic_DNA"/>
</dbReference>
<reference evidence="1" key="1">
    <citation type="submission" date="2006-10" db="EMBL/GenBank/DDBJ databases">
        <authorList>
            <person name="Amadeo P."/>
            <person name="Zhao Q."/>
            <person name="Wortman J."/>
            <person name="Fraser-Liggett C."/>
            <person name="Carlton J."/>
        </authorList>
    </citation>
    <scope>NUCLEOTIDE SEQUENCE</scope>
    <source>
        <strain evidence="1">G3</strain>
    </source>
</reference>
<sequence>MTEEKPIDRSQLKCFRDLETLTGRPLNPNRRPRTARFPKIPARDNARYFNAYPTITPVQNHAPIPRTKISRTYQISRKSALKIKGYRHEFQLIFNGNQMYHAKIKPYQDSHVIGISEGSESHIKSDHFEAVLLHANSFCDFSLRKENQFGDELMTLTFRKDPKVKIHPRVLTVFFNKRPPSVPERLETVDPIATDDFRWEVELNSDSVVASIKNCRLEDSEHSYYIIIRKVEDDLLEVETTLNVTALHAFALGIGSFLCKM</sequence>
<keyword evidence="2" id="KW-1185">Reference proteome</keyword>